<dbReference type="EMBL" id="PVRR01000003">
    <property type="protein sequence ID" value="PRT39690.1"/>
    <property type="molecule type" value="Genomic_DNA"/>
</dbReference>
<reference evidence="3 4" key="1">
    <citation type="submission" date="2018-03" db="EMBL/GenBank/DDBJ databases">
        <title>Genotypic and phenotypic analysis of antagonistic Bacillus spp. isolated from rhizosphere soil of plants in Tibet.</title>
        <authorList>
            <person name="Borriss R."/>
            <person name="Lasch P."/>
            <person name="Wu L."/>
            <person name="Wu H."/>
            <person name="Gao X."/>
        </authorList>
    </citation>
    <scope>NUCLEOTIDE SEQUENCE [LARGE SCALE GENOMIC DNA]</scope>
    <source>
        <strain evidence="3 4">NMSW16</strain>
    </source>
</reference>
<dbReference type="Gene3D" id="2.10.260.10">
    <property type="match status" value="1"/>
</dbReference>
<dbReference type="Pfam" id="PF18277">
    <property type="entry name" value="AbrB_C"/>
    <property type="match status" value="1"/>
</dbReference>
<evidence type="ECO:0000313" key="4">
    <source>
        <dbReference type="Proteomes" id="UP000239236"/>
    </source>
</evidence>
<organism evidence="3 4">
    <name type="scientific">Bacillus wiedmannii</name>
    <dbReference type="NCBI Taxonomy" id="1890302"/>
    <lineage>
        <taxon>Bacteria</taxon>
        <taxon>Bacillati</taxon>
        <taxon>Bacillota</taxon>
        <taxon>Bacilli</taxon>
        <taxon>Bacillales</taxon>
        <taxon>Bacillaceae</taxon>
        <taxon>Bacillus</taxon>
        <taxon>Bacillus cereus group</taxon>
    </lineage>
</organism>
<feature type="domain" description="SpoVT-AbrB" evidence="2">
    <location>
        <begin position="5"/>
        <end position="50"/>
    </location>
</feature>
<gene>
    <name evidence="3" type="ORF">C6357_13535</name>
</gene>
<dbReference type="RefSeq" id="WP_106101837.1">
    <property type="nucleotide sequence ID" value="NZ_PVRQ01000003.1"/>
</dbReference>
<evidence type="ECO:0000259" key="2">
    <source>
        <dbReference type="PROSITE" id="PS51740"/>
    </source>
</evidence>
<dbReference type="SMART" id="SM00966">
    <property type="entry name" value="SpoVT_AbrB"/>
    <property type="match status" value="1"/>
</dbReference>
<sequence length="100" mass="10948">MKNTGIVRKIDELGRVVIPKELRRTLGLHEGTELEIHVDGKNVVLAKHEKVCVVTGEASDANIELFDGQVVVSQKGAKLLIDSIFRTLAKRRICSSGNGK</sequence>
<evidence type="ECO:0000256" key="1">
    <source>
        <dbReference type="PROSITE-ProRule" id="PRU01076"/>
    </source>
</evidence>
<proteinExistence type="predicted"/>
<keyword evidence="1" id="KW-0238">DNA-binding</keyword>
<evidence type="ECO:0000313" key="3">
    <source>
        <dbReference type="EMBL" id="PRT39690.1"/>
    </source>
</evidence>
<protein>
    <submittedName>
        <fullName evidence="3">AbrB family transcriptional regulator</fullName>
    </submittedName>
</protein>
<dbReference type="PROSITE" id="PS51740">
    <property type="entry name" value="SPOVT_ABRB"/>
    <property type="match status" value="1"/>
</dbReference>
<dbReference type="SUPFAM" id="SSF89447">
    <property type="entry name" value="AbrB/MazE/MraZ-like"/>
    <property type="match status" value="1"/>
</dbReference>
<keyword evidence="4" id="KW-1185">Reference proteome</keyword>
<dbReference type="Pfam" id="PF04014">
    <property type="entry name" value="MazE_antitoxin"/>
    <property type="match status" value="1"/>
</dbReference>
<dbReference type="InterPro" id="IPR007159">
    <property type="entry name" value="SpoVT-AbrB_dom"/>
</dbReference>
<dbReference type="InterPro" id="IPR040678">
    <property type="entry name" value="AbrB_C"/>
</dbReference>
<name>A0ABX5DS81_9BACI</name>
<comment type="caution">
    <text evidence="3">The sequence shown here is derived from an EMBL/GenBank/DDBJ whole genome shotgun (WGS) entry which is preliminary data.</text>
</comment>
<accession>A0ABX5DS81</accession>
<dbReference type="PANTHER" id="PTHR36432:SF1">
    <property type="entry name" value="STAGE V SPORULATION PROTEIN T"/>
    <property type="match status" value="1"/>
</dbReference>
<dbReference type="PANTHER" id="PTHR36432">
    <property type="match status" value="1"/>
</dbReference>
<dbReference type="Proteomes" id="UP000239236">
    <property type="component" value="Unassembled WGS sequence"/>
</dbReference>
<dbReference type="NCBIfam" id="TIGR01439">
    <property type="entry name" value="lp_hng_hel_AbrB"/>
    <property type="match status" value="1"/>
</dbReference>
<dbReference type="InterPro" id="IPR052731">
    <property type="entry name" value="B_subtilis_Trans_State_Reg"/>
</dbReference>
<dbReference type="InterPro" id="IPR037914">
    <property type="entry name" value="SpoVT-AbrB_sf"/>
</dbReference>